<evidence type="ECO:0000313" key="7">
    <source>
        <dbReference type="EMBL" id="MFE8700138.1"/>
    </source>
</evidence>
<dbReference type="PANTHER" id="PTHR34857:SF2">
    <property type="entry name" value="SLL0384 PROTEIN"/>
    <property type="match status" value="1"/>
</dbReference>
<name>A0ABW6K7G0_9BACI</name>
<keyword evidence="3 6" id="KW-0812">Transmembrane</keyword>
<dbReference type="Pfam" id="PF02361">
    <property type="entry name" value="CbiQ"/>
    <property type="match status" value="1"/>
</dbReference>
<dbReference type="CDD" id="cd16914">
    <property type="entry name" value="EcfT"/>
    <property type="match status" value="1"/>
</dbReference>
<proteinExistence type="predicted"/>
<gene>
    <name evidence="7" type="primary">cbiQ</name>
    <name evidence="7" type="ORF">ACFYKX_05805</name>
</gene>
<evidence type="ECO:0000256" key="3">
    <source>
        <dbReference type="ARBA" id="ARBA00022692"/>
    </source>
</evidence>
<evidence type="ECO:0000313" key="8">
    <source>
        <dbReference type="Proteomes" id="UP001601059"/>
    </source>
</evidence>
<comment type="subcellular location">
    <subcellularLocation>
        <location evidence="1">Cell membrane</location>
        <topology evidence="1">Multi-pass membrane protein</topology>
    </subcellularLocation>
</comment>
<feature type="transmembrane region" description="Helical" evidence="6">
    <location>
        <begin position="108"/>
        <end position="129"/>
    </location>
</feature>
<feature type="transmembrane region" description="Helical" evidence="6">
    <location>
        <begin position="65"/>
        <end position="87"/>
    </location>
</feature>
<dbReference type="RefSeq" id="WP_389358934.1">
    <property type="nucleotide sequence ID" value="NZ_JBIACK010000001.1"/>
</dbReference>
<keyword evidence="4 6" id="KW-1133">Transmembrane helix</keyword>
<evidence type="ECO:0000256" key="4">
    <source>
        <dbReference type="ARBA" id="ARBA00022989"/>
    </source>
</evidence>
<keyword evidence="2" id="KW-1003">Cell membrane</keyword>
<dbReference type="PANTHER" id="PTHR34857">
    <property type="entry name" value="SLL0384 PROTEIN"/>
    <property type="match status" value="1"/>
</dbReference>
<reference evidence="7 8" key="1">
    <citation type="submission" date="2024-08" db="EMBL/GenBank/DDBJ databases">
        <title>Two novel Cytobacillus novel species.</title>
        <authorList>
            <person name="Liu G."/>
        </authorList>
    </citation>
    <scope>NUCLEOTIDE SEQUENCE [LARGE SCALE GENOMIC DNA]</scope>
    <source>
        <strain evidence="7 8">FJAT-54145</strain>
    </source>
</reference>
<evidence type="ECO:0000256" key="2">
    <source>
        <dbReference type="ARBA" id="ARBA00022475"/>
    </source>
</evidence>
<evidence type="ECO:0000256" key="5">
    <source>
        <dbReference type="ARBA" id="ARBA00023136"/>
    </source>
</evidence>
<evidence type="ECO:0000256" key="1">
    <source>
        <dbReference type="ARBA" id="ARBA00004651"/>
    </source>
</evidence>
<comment type="caution">
    <text evidence="7">The sequence shown here is derived from an EMBL/GenBank/DDBJ whole genome shotgun (WGS) entry which is preliminary data.</text>
</comment>
<dbReference type="EMBL" id="JBIACK010000001">
    <property type="protein sequence ID" value="MFE8700138.1"/>
    <property type="molecule type" value="Genomic_DNA"/>
</dbReference>
<dbReference type="Proteomes" id="UP001601059">
    <property type="component" value="Unassembled WGS sequence"/>
</dbReference>
<dbReference type="InterPro" id="IPR012809">
    <property type="entry name" value="ECF_CbiQ"/>
</dbReference>
<feature type="transmembrane region" description="Helical" evidence="6">
    <location>
        <begin position="26"/>
        <end position="59"/>
    </location>
</feature>
<keyword evidence="5 6" id="KW-0472">Membrane</keyword>
<sequence>MAGGFFDISVAGAKRNIISSHKARVVVLLTLLCITASLRSFELIGGAAFIVLSLCVWAGVKWKYVFLRMLFLVPFGLGAIILLPFFAGGKEVPLFLGIMVSEKGLSTALLLVNKLLLCHFIICLLLSTTSPSELFRTLRQLGLPFVLVEIMKVTMRYLAVLFEEIERMMIAQQSRGFNFKTFASWRSYKRSGELIGVLLIRSYNRSKRIHEAMVSRGFDSSEKE</sequence>
<organism evidence="7 8">
    <name type="scientific">Cytobacillus spartinae</name>
    <dbReference type="NCBI Taxonomy" id="3299023"/>
    <lineage>
        <taxon>Bacteria</taxon>
        <taxon>Bacillati</taxon>
        <taxon>Bacillota</taxon>
        <taxon>Bacilli</taxon>
        <taxon>Bacillales</taxon>
        <taxon>Bacillaceae</taxon>
        <taxon>Cytobacillus</taxon>
    </lineage>
</organism>
<dbReference type="InterPro" id="IPR003339">
    <property type="entry name" value="ABC/ECF_trnsptr_transmembrane"/>
</dbReference>
<dbReference type="InterPro" id="IPR051611">
    <property type="entry name" value="ECF_transporter_component"/>
</dbReference>
<keyword evidence="8" id="KW-1185">Reference proteome</keyword>
<dbReference type="NCBIfam" id="TIGR02454">
    <property type="entry name" value="ECF_T_CbiQ"/>
    <property type="match status" value="1"/>
</dbReference>
<protein>
    <submittedName>
        <fullName evidence="7">Cobalt ECF transporter T component CbiQ</fullName>
    </submittedName>
</protein>
<accession>A0ABW6K7G0</accession>
<evidence type="ECO:0000256" key="6">
    <source>
        <dbReference type="SAM" id="Phobius"/>
    </source>
</evidence>